<accession>A0A8X6NJL3</accession>
<name>A0A8X6NJL3_NEPPI</name>
<reference evidence="1" key="1">
    <citation type="submission" date="2020-08" db="EMBL/GenBank/DDBJ databases">
        <title>Multicomponent nature underlies the extraordinary mechanical properties of spider dragline silk.</title>
        <authorList>
            <person name="Kono N."/>
            <person name="Nakamura H."/>
            <person name="Mori M."/>
            <person name="Yoshida Y."/>
            <person name="Ohtoshi R."/>
            <person name="Malay A.D."/>
            <person name="Moran D.A.P."/>
            <person name="Tomita M."/>
            <person name="Numata K."/>
            <person name="Arakawa K."/>
        </authorList>
    </citation>
    <scope>NUCLEOTIDE SEQUENCE</scope>
</reference>
<dbReference type="EMBL" id="BMAW01009892">
    <property type="protein sequence ID" value="GFT16215.1"/>
    <property type="molecule type" value="Genomic_DNA"/>
</dbReference>
<gene>
    <name evidence="1" type="ORF">NPIL_363471</name>
</gene>
<dbReference type="AlphaFoldDB" id="A0A8X6NJL3"/>
<protein>
    <submittedName>
        <fullName evidence="1">Uncharacterized protein</fullName>
    </submittedName>
</protein>
<evidence type="ECO:0000313" key="1">
    <source>
        <dbReference type="EMBL" id="GFT16215.1"/>
    </source>
</evidence>
<dbReference type="Proteomes" id="UP000887013">
    <property type="component" value="Unassembled WGS sequence"/>
</dbReference>
<comment type="caution">
    <text evidence="1">The sequence shown here is derived from an EMBL/GenBank/DDBJ whole genome shotgun (WGS) entry which is preliminary data.</text>
</comment>
<proteinExistence type="predicted"/>
<evidence type="ECO:0000313" key="2">
    <source>
        <dbReference type="Proteomes" id="UP000887013"/>
    </source>
</evidence>
<organism evidence="1 2">
    <name type="scientific">Nephila pilipes</name>
    <name type="common">Giant wood spider</name>
    <name type="synonym">Nephila maculata</name>
    <dbReference type="NCBI Taxonomy" id="299642"/>
    <lineage>
        <taxon>Eukaryota</taxon>
        <taxon>Metazoa</taxon>
        <taxon>Ecdysozoa</taxon>
        <taxon>Arthropoda</taxon>
        <taxon>Chelicerata</taxon>
        <taxon>Arachnida</taxon>
        <taxon>Araneae</taxon>
        <taxon>Araneomorphae</taxon>
        <taxon>Entelegynae</taxon>
        <taxon>Araneoidea</taxon>
        <taxon>Nephilidae</taxon>
        <taxon>Nephila</taxon>
    </lineage>
</organism>
<sequence>MQNLMSLIRLILSKWVTNSQRLKDTWQEKSMGFKTVTNVLDDMWNTEKATFHLSVTNTTQHLLEPVTKRSFLILLPKFMALWDS</sequence>
<keyword evidence="2" id="KW-1185">Reference proteome</keyword>